<reference evidence="3 4" key="1">
    <citation type="submission" date="2019-04" db="EMBL/GenBank/DDBJ databases">
        <title>Friends and foes A comparative genomics study of 23 Aspergillus species from section Flavi.</title>
        <authorList>
            <consortium name="DOE Joint Genome Institute"/>
            <person name="Kjaerbolling I."/>
            <person name="Vesth T."/>
            <person name="Frisvad J.C."/>
            <person name="Nybo J.L."/>
            <person name="Theobald S."/>
            <person name="Kildgaard S."/>
            <person name="Isbrandt T."/>
            <person name="Kuo A."/>
            <person name="Sato A."/>
            <person name="Lyhne E.K."/>
            <person name="Kogle M.E."/>
            <person name="Wiebenga A."/>
            <person name="Kun R.S."/>
            <person name="Lubbers R.J."/>
            <person name="Makela M.R."/>
            <person name="Barry K."/>
            <person name="Chovatia M."/>
            <person name="Clum A."/>
            <person name="Daum C."/>
            <person name="Haridas S."/>
            <person name="He G."/>
            <person name="LaButti K."/>
            <person name="Lipzen A."/>
            <person name="Mondo S."/>
            <person name="Riley R."/>
            <person name="Salamov A."/>
            <person name="Simmons B.A."/>
            <person name="Magnuson J.K."/>
            <person name="Henrissat B."/>
            <person name="Mortensen U.H."/>
            <person name="Larsen T.O."/>
            <person name="Devries R.P."/>
            <person name="Grigoriev I.V."/>
            <person name="Machida M."/>
            <person name="Baker S.E."/>
            <person name="Andersen M.R."/>
        </authorList>
    </citation>
    <scope>NUCLEOTIDE SEQUENCE [LARGE SCALE GENOMIC DNA]</scope>
    <source>
        <strain evidence="3 4">IBT 18842</strain>
    </source>
</reference>
<feature type="region of interest" description="Disordered" evidence="1">
    <location>
        <begin position="512"/>
        <end position="564"/>
    </location>
</feature>
<name>A0A5N6TZL7_ASPAV</name>
<organism evidence="3 4">
    <name type="scientific">Aspergillus avenaceus</name>
    <dbReference type="NCBI Taxonomy" id="36643"/>
    <lineage>
        <taxon>Eukaryota</taxon>
        <taxon>Fungi</taxon>
        <taxon>Dikarya</taxon>
        <taxon>Ascomycota</taxon>
        <taxon>Pezizomycotina</taxon>
        <taxon>Eurotiomycetes</taxon>
        <taxon>Eurotiomycetidae</taxon>
        <taxon>Eurotiales</taxon>
        <taxon>Aspergillaceae</taxon>
        <taxon>Aspergillus</taxon>
        <taxon>Aspergillus subgen. Circumdati</taxon>
    </lineage>
</organism>
<dbReference type="OrthoDB" id="5584477at2759"/>
<evidence type="ECO:0000313" key="3">
    <source>
        <dbReference type="EMBL" id="KAE8151793.1"/>
    </source>
</evidence>
<feature type="compositionally biased region" description="Polar residues" evidence="1">
    <location>
        <begin position="525"/>
        <end position="539"/>
    </location>
</feature>
<dbReference type="InterPro" id="IPR040976">
    <property type="entry name" value="Pkinase_fungal"/>
</dbReference>
<dbReference type="PANTHER" id="PTHR38248:SF2">
    <property type="entry name" value="FUNK1 11"/>
    <property type="match status" value="1"/>
</dbReference>
<evidence type="ECO:0000259" key="2">
    <source>
        <dbReference type="Pfam" id="PF17667"/>
    </source>
</evidence>
<dbReference type="EMBL" id="ML742064">
    <property type="protein sequence ID" value="KAE8151793.1"/>
    <property type="molecule type" value="Genomic_DNA"/>
</dbReference>
<dbReference type="InterPro" id="IPR011009">
    <property type="entry name" value="Kinase-like_dom_sf"/>
</dbReference>
<dbReference type="AlphaFoldDB" id="A0A5N6TZL7"/>
<gene>
    <name evidence="3" type="ORF">BDV25DRAFT_171141</name>
</gene>
<proteinExistence type="predicted"/>
<accession>A0A5N6TZL7</accession>
<dbReference type="SUPFAM" id="SSF56112">
    <property type="entry name" value="Protein kinase-like (PK-like)"/>
    <property type="match status" value="1"/>
</dbReference>
<protein>
    <recommendedName>
        <fullName evidence="2">Fungal-type protein kinase domain-containing protein</fullName>
    </recommendedName>
</protein>
<dbReference type="Pfam" id="PF17667">
    <property type="entry name" value="Pkinase_fungal"/>
    <property type="match status" value="1"/>
</dbReference>
<sequence>MHFTRPDTGQAEPIGGKFNVFQERFKATCEELGLAVSLDAINQFDYEDLQILVFDLISTLRAIPDMRKLPSVNGRKRLLTDVSRLTTVISSDEFSIKSFIPLLRAVLTQELHQSDDLIWDTIYSTIRGSTLPPKPVFCRAQTPYLPTTSSIVNSPEQRKHMDTVLRAELGSISIDVPNFYETFFCSVNGLQTRCAAMLQKCKEGDSPLYRDETGWCDWPENAQEKEVLKWISEKVDLFKSFVAEPNAPASLCRTVLAQPSPLQGSTATRKLDIAIVSSSETIPGQIPCWSRILVPGVLKSNPDADTISKTWYDLGRYVRNVFTTQDTRQFVLGFTLCGSIMRLWEFDRLGATASEPFDVNKEGTKFISVMTGYLFMDDEQLGYDPTIMCASDGTRSIELIRYGRRERLILDEVIRRSSCVVGRATTCWKAYGTEGEAKIPFVVKDSWQYPERDEESAFLQTALEGGVTNVARYHSHQTVYVGGKVDDVLGNIRGNLDLARAKYQRLARLRTSMTEDEGNTRHGRSSSSMVGQKRSSSRTGIEIPPPKKRICSSSPSKVGGNSDAQNRIHRRVIIRDYGKPLYKASSLVAMLSAFDLCIVGYHSLYTQTGLLQGDISTGNLMMNEDVYNPSWPGFLIDLDLAVQEKRGQPSGAWGKTGTRAFMAIGQLLGDKLSWVHGLESFFWVLFWICIHYQGPNKNSLVIMEFDKWNYMSMENLAKIKLGTVSNDDIFERTMDKFTEYYKPLKPWVDELRKAVFPNGNLRRNGDESLFSRIREIIRKAQNALQEASL</sequence>
<feature type="domain" description="Fungal-type protein kinase" evidence="2">
    <location>
        <begin position="271"/>
        <end position="689"/>
    </location>
</feature>
<evidence type="ECO:0000256" key="1">
    <source>
        <dbReference type="SAM" id="MobiDB-lite"/>
    </source>
</evidence>
<keyword evidence="4" id="KW-1185">Reference proteome</keyword>
<evidence type="ECO:0000313" key="4">
    <source>
        <dbReference type="Proteomes" id="UP000325780"/>
    </source>
</evidence>
<dbReference type="PANTHER" id="PTHR38248">
    <property type="entry name" value="FUNK1 6"/>
    <property type="match status" value="1"/>
</dbReference>
<dbReference type="Proteomes" id="UP000325780">
    <property type="component" value="Unassembled WGS sequence"/>
</dbReference>